<feature type="compositionally biased region" description="Low complexity" evidence="2">
    <location>
        <begin position="327"/>
        <end position="341"/>
    </location>
</feature>
<name>A0A811LF81_9BILA</name>
<protein>
    <recommendedName>
        <fullName evidence="3">C2H2-type domain-containing protein</fullName>
    </recommendedName>
</protein>
<evidence type="ECO:0000256" key="2">
    <source>
        <dbReference type="SAM" id="MobiDB-lite"/>
    </source>
</evidence>
<dbReference type="OrthoDB" id="10070972at2759"/>
<dbReference type="PANTHER" id="PTHR15021:SF0">
    <property type="entry name" value="DISCO-RELATED, ISOFORM A-RELATED"/>
    <property type="match status" value="1"/>
</dbReference>
<evidence type="ECO:0000313" key="5">
    <source>
        <dbReference type="Proteomes" id="UP000614601"/>
    </source>
</evidence>
<dbReference type="PROSITE" id="PS00028">
    <property type="entry name" value="ZINC_FINGER_C2H2_1"/>
    <property type="match status" value="1"/>
</dbReference>
<evidence type="ECO:0000313" key="4">
    <source>
        <dbReference type="EMBL" id="CAD5225675.1"/>
    </source>
</evidence>
<dbReference type="PROSITE" id="PS50157">
    <property type="entry name" value="ZINC_FINGER_C2H2_2"/>
    <property type="match status" value="2"/>
</dbReference>
<keyword evidence="1" id="KW-0863">Zinc-finger</keyword>
<feature type="compositionally biased region" description="Polar residues" evidence="2">
    <location>
        <begin position="270"/>
        <end position="282"/>
    </location>
</feature>
<dbReference type="GO" id="GO:0006355">
    <property type="term" value="P:regulation of DNA-templated transcription"/>
    <property type="evidence" value="ECO:0007669"/>
    <property type="project" value="TreeGrafter"/>
</dbReference>
<feature type="region of interest" description="Disordered" evidence="2">
    <location>
        <begin position="177"/>
        <end position="212"/>
    </location>
</feature>
<sequence length="373" mass="40919">MSNISFLPVNFNAIPSFTSKPEPASSIFASVSNENCGENQELAKSHKIQYLEMIFGALLVGNELIPSRMKILVDQIVEYFNLEDVIRVLSKSGWSLDDLQRGYLVSDSPTFKCVGIKSELTLFHVIGSLFPDLASTADKLRNSLLESLMGNTGNVCNNSQQLLPVASTSAVLDHLETTGATQEGPSSSRTSSTFPPAFSPLEVSERSEKSRIFKSTKRRVQCHTCGRSFCDKGALKIHNSAVHLKETHTCTVEGCGRVFSSRRSRNRHSGNPNLHTALTMKRSGSSSVEQTLKCTVPAFMPTANPNVMSLFSRLTSPMDDIHRESPNKSNSSTSSSVCDDSITSNTQLNVDEMSKQLEKVRQFLTLNTSVLIN</sequence>
<dbReference type="Gene3D" id="3.30.160.60">
    <property type="entry name" value="Classic Zinc Finger"/>
    <property type="match status" value="1"/>
</dbReference>
<dbReference type="SMART" id="SM00355">
    <property type="entry name" value="ZnF_C2H2"/>
    <property type="match status" value="2"/>
</dbReference>
<dbReference type="GO" id="GO:0008270">
    <property type="term" value="F:zinc ion binding"/>
    <property type="evidence" value="ECO:0007669"/>
    <property type="project" value="UniProtKB-KW"/>
</dbReference>
<dbReference type="EMBL" id="CAJFCW020000005">
    <property type="protein sequence ID" value="CAG9121190.1"/>
    <property type="molecule type" value="Genomic_DNA"/>
</dbReference>
<proteinExistence type="predicted"/>
<comment type="caution">
    <text evidence="4">The sequence shown here is derived from an EMBL/GenBank/DDBJ whole genome shotgun (WGS) entry which is preliminary data.</text>
</comment>
<dbReference type="Proteomes" id="UP000614601">
    <property type="component" value="Unassembled WGS sequence"/>
</dbReference>
<accession>A0A811LF81</accession>
<keyword evidence="1" id="KW-0862">Zinc</keyword>
<dbReference type="AlphaFoldDB" id="A0A811LF81"/>
<feature type="domain" description="C2H2-type" evidence="3">
    <location>
        <begin position="248"/>
        <end position="280"/>
    </location>
</feature>
<feature type="domain" description="C2H2-type" evidence="3">
    <location>
        <begin position="220"/>
        <end position="248"/>
    </location>
</feature>
<dbReference type="Proteomes" id="UP000783686">
    <property type="component" value="Unassembled WGS sequence"/>
</dbReference>
<dbReference type="PANTHER" id="PTHR15021">
    <property type="entry name" value="DISCONNECTED-RELATED"/>
    <property type="match status" value="1"/>
</dbReference>
<keyword evidence="5" id="KW-1185">Reference proteome</keyword>
<dbReference type="InterPro" id="IPR013087">
    <property type="entry name" value="Znf_C2H2_type"/>
</dbReference>
<dbReference type="EMBL" id="CAJFDH010000005">
    <property type="protein sequence ID" value="CAD5225675.1"/>
    <property type="molecule type" value="Genomic_DNA"/>
</dbReference>
<gene>
    <name evidence="4" type="ORF">BOKJ2_LOCUS11696</name>
</gene>
<evidence type="ECO:0000259" key="3">
    <source>
        <dbReference type="PROSITE" id="PS50157"/>
    </source>
</evidence>
<feature type="region of interest" description="Disordered" evidence="2">
    <location>
        <begin position="262"/>
        <end position="282"/>
    </location>
</feature>
<evidence type="ECO:0000256" key="1">
    <source>
        <dbReference type="PROSITE-ProRule" id="PRU00042"/>
    </source>
</evidence>
<dbReference type="Pfam" id="PF00096">
    <property type="entry name" value="zf-C2H2"/>
    <property type="match status" value="1"/>
</dbReference>
<dbReference type="InterPro" id="IPR040436">
    <property type="entry name" value="Disconnected-like"/>
</dbReference>
<feature type="compositionally biased region" description="Low complexity" evidence="2">
    <location>
        <begin position="185"/>
        <end position="200"/>
    </location>
</feature>
<feature type="region of interest" description="Disordered" evidence="2">
    <location>
        <begin position="318"/>
        <end position="341"/>
    </location>
</feature>
<reference evidence="4" key="1">
    <citation type="submission" date="2020-09" db="EMBL/GenBank/DDBJ databases">
        <authorList>
            <person name="Kikuchi T."/>
        </authorList>
    </citation>
    <scope>NUCLEOTIDE SEQUENCE</scope>
    <source>
        <strain evidence="4">SH1</strain>
    </source>
</reference>
<keyword evidence="1" id="KW-0479">Metal-binding</keyword>
<organism evidence="4 5">
    <name type="scientific">Bursaphelenchus okinawaensis</name>
    <dbReference type="NCBI Taxonomy" id="465554"/>
    <lineage>
        <taxon>Eukaryota</taxon>
        <taxon>Metazoa</taxon>
        <taxon>Ecdysozoa</taxon>
        <taxon>Nematoda</taxon>
        <taxon>Chromadorea</taxon>
        <taxon>Rhabditida</taxon>
        <taxon>Tylenchina</taxon>
        <taxon>Tylenchomorpha</taxon>
        <taxon>Aphelenchoidea</taxon>
        <taxon>Aphelenchoididae</taxon>
        <taxon>Bursaphelenchus</taxon>
    </lineage>
</organism>
<dbReference type="GO" id="GO:0005634">
    <property type="term" value="C:nucleus"/>
    <property type="evidence" value="ECO:0007669"/>
    <property type="project" value="TreeGrafter"/>
</dbReference>